<comment type="caution">
    <text evidence="2">The sequence shown here is derived from an EMBL/GenBank/DDBJ whole genome shotgun (WGS) entry which is preliminary data.</text>
</comment>
<keyword evidence="3" id="KW-1185">Reference proteome</keyword>
<dbReference type="Pfam" id="PF14491">
    <property type="entry name" value="DUF4435"/>
    <property type="match status" value="1"/>
</dbReference>
<dbReference type="InterPro" id="IPR029492">
    <property type="entry name" value="DUF4435"/>
</dbReference>
<dbReference type="EMBL" id="JBITWC010000005">
    <property type="protein sequence ID" value="MFI8749240.1"/>
    <property type="molecule type" value="Genomic_DNA"/>
</dbReference>
<accession>A0ABW8BPU9</accession>
<feature type="domain" description="DUF4435" evidence="1">
    <location>
        <begin position="21"/>
        <end position="248"/>
    </location>
</feature>
<reference evidence="2 3" key="1">
    <citation type="submission" date="2024-10" db="EMBL/GenBank/DDBJ databases">
        <title>The Natural Products Discovery Center: Release of the First 8490 Sequenced Strains for Exploring Actinobacteria Biosynthetic Diversity.</title>
        <authorList>
            <person name="Kalkreuter E."/>
            <person name="Kautsar S.A."/>
            <person name="Yang D."/>
            <person name="Bader C.D."/>
            <person name="Teijaro C.N."/>
            <person name="Fluegel L."/>
            <person name="Davis C.M."/>
            <person name="Simpson J.R."/>
            <person name="Lauterbach L."/>
            <person name="Steele A.D."/>
            <person name="Gui C."/>
            <person name="Meng S."/>
            <person name="Li G."/>
            <person name="Viehrig K."/>
            <person name="Ye F."/>
            <person name="Su P."/>
            <person name="Kiefer A.F."/>
            <person name="Nichols A."/>
            <person name="Cepeda A.J."/>
            <person name="Yan W."/>
            <person name="Fan B."/>
            <person name="Jiang Y."/>
            <person name="Adhikari A."/>
            <person name="Zheng C.-J."/>
            <person name="Schuster L."/>
            <person name="Cowan T.M."/>
            <person name="Smanski M.J."/>
            <person name="Chevrette M.G."/>
            <person name="De Carvalho L.P.S."/>
            <person name="Shen B."/>
        </authorList>
    </citation>
    <scope>NUCLEOTIDE SEQUENCE [LARGE SCALE GENOMIC DNA]</scope>
    <source>
        <strain evidence="2 3">NPDC077409</strain>
    </source>
</reference>
<proteinExistence type="predicted"/>
<dbReference type="RefSeq" id="WP_399842589.1">
    <property type="nucleotide sequence ID" value="NZ_JBITWC010000005.1"/>
</dbReference>
<sequence>MIPERSEAARSAKSVFFQEINDIDIYIEDTDIGYIKLFTIICSRVFENDYEVRKVFPLGNRDAVIRRHRTHVANGRPSVYIIDHDLYMLAGDTVESGEGLFKLPFYCIENVLCDSEAIIEFLDHEEVVRKKDEISDRFNYEAWESLNIDLLFELFVEYALSFKLNPSCPTVSFKVSDVLSSNTGDVCHVKVRDRINEVKESTIAKVGESTYEDFKKEVEMMFTQSGFDKIDVISGKDYLFPLLKLRAKQAVDTKVSNINFKQRLARMCDISKLEKMRNCLIE</sequence>
<dbReference type="Proteomes" id="UP001614338">
    <property type="component" value="Unassembled WGS sequence"/>
</dbReference>
<name>A0ABW8BPU9_9GAMM</name>
<gene>
    <name evidence="2" type="ORF">ACIGG6_04430</name>
</gene>
<evidence type="ECO:0000259" key="1">
    <source>
        <dbReference type="Pfam" id="PF14491"/>
    </source>
</evidence>
<protein>
    <submittedName>
        <fullName evidence="2">DUF4435 domain-containing protein</fullName>
    </submittedName>
</protein>
<evidence type="ECO:0000313" key="3">
    <source>
        <dbReference type="Proteomes" id="UP001614338"/>
    </source>
</evidence>
<organism evidence="2 3">
    <name type="scientific">Vreelandella lionensis</name>
    <dbReference type="NCBI Taxonomy" id="1144478"/>
    <lineage>
        <taxon>Bacteria</taxon>
        <taxon>Pseudomonadati</taxon>
        <taxon>Pseudomonadota</taxon>
        <taxon>Gammaproteobacteria</taxon>
        <taxon>Oceanospirillales</taxon>
        <taxon>Halomonadaceae</taxon>
        <taxon>Vreelandella</taxon>
    </lineage>
</organism>
<evidence type="ECO:0000313" key="2">
    <source>
        <dbReference type="EMBL" id="MFI8749240.1"/>
    </source>
</evidence>